<accession>A0A164SPL5</accession>
<keyword evidence="2" id="KW-0472">Membrane</keyword>
<evidence type="ECO:0000313" key="4">
    <source>
        <dbReference type="Proteomes" id="UP000076722"/>
    </source>
</evidence>
<proteinExistence type="predicted"/>
<gene>
    <name evidence="3" type="ORF">SISNIDRAFT_456613</name>
</gene>
<keyword evidence="2" id="KW-1133">Transmembrane helix</keyword>
<evidence type="ECO:0000256" key="2">
    <source>
        <dbReference type="SAM" id="Phobius"/>
    </source>
</evidence>
<feature type="transmembrane region" description="Helical" evidence="2">
    <location>
        <begin position="401"/>
        <end position="420"/>
    </location>
</feature>
<reference evidence="3 4" key="1">
    <citation type="journal article" date="2016" name="Mol. Biol. Evol.">
        <title>Comparative Genomics of Early-Diverging Mushroom-Forming Fungi Provides Insights into the Origins of Lignocellulose Decay Capabilities.</title>
        <authorList>
            <person name="Nagy L.G."/>
            <person name="Riley R."/>
            <person name="Tritt A."/>
            <person name="Adam C."/>
            <person name="Daum C."/>
            <person name="Floudas D."/>
            <person name="Sun H."/>
            <person name="Yadav J.S."/>
            <person name="Pangilinan J."/>
            <person name="Larsson K.H."/>
            <person name="Matsuura K."/>
            <person name="Barry K."/>
            <person name="Labutti K."/>
            <person name="Kuo R."/>
            <person name="Ohm R.A."/>
            <person name="Bhattacharya S.S."/>
            <person name="Shirouzu T."/>
            <person name="Yoshinaga Y."/>
            <person name="Martin F.M."/>
            <person name="Grigoriev I.V."/>
            <person name="Hibbett D.S."/>
        </authorList>
    </citation>
    <scope>NUCLEOTIDE SEQUENCE [LARGE SCALE GENOMIC DNA]</scope>
    <source>
        <strain evidence="3 4">HHB9708</strain>
    </source>
</reference>
<feature type="compositionally biased region" description="Basic and acidic residues" evidence="1">
    <location>
        <begin position="232"/>
        <end position="255"/>
    </location>
</feature>
<keyword evidence="2" id="KW-0812">Transmembrane</keyword>
<feature type="region of interest" description="Disordered" evidence="1">
    <location>
        <begin position="200"/>
        <end position="268"/>
    </location>
</feature>
<dbReference type="EMBL" id="KV419414">
    <property type="protein sequence ID" value="KZS91683.1"/>
    <property type="molecule type" value="Genomic_DNA"/>
</dbReference>
<evidence type="ECO:0000256" key="1">
    <source>
        <dbReference type="SAM" id="MobiDB-lite"/>
    </source>
</evidence>
<dbReference type="AlphaFoldDB" id="A0A164SPL5"/>
<protein>
    <submittedName>
        <fullName evidence="3">Uncharacterized protein</fullName>
    </submittedName>
</protein>
<evidence type="ECO:0000313" key="3">
    <source>
        <dbReference type="EMBL" id="KZS91683.1"/>
    </source>
</evidence>
<dbReference type="Proteomes" id="UP000076722">
    <property type="component" value="Unassembled WGS sequence"/>
</dbReference>
<name>A0A164SPL5_9AGAM</name>
<sequence>MPRRGPPLTTADAQNPPAHLKYLQRTQSNHGSPLPPHNGGSGMEIPPLMIHGSDREGGSGVHQVGEEMFWESSPNINVNRAAPFERVRVPPPPPAPITPRIRAPPKWPGETVGQCHAVTGGGGGPRCSKPASGGLYCGQHSSMQNVVSIATDPERASPAENAQCYGQTTASTRTNRVRCKIRPPGGRGIVYCHYHGDQREDDMRRYPDDFASDDDGPAPEPAQGSVHVTAHARYDGGRARSEMRPRPITPLDRRPPSPVPSSAGSLRSEELEDFISDSISEPAEEDQADLLPNDEELERYSSYSSLLVGLSLPRRSLLELDSTASDVGTERDDFVTEAVDLSLSRESARESSAPPSLPIVSAQITAQSQDVEVAKDAMFPGAFSDIITPQCSKSGLRELNFISWHKIFVFILMMILALFFTADPTTPNGILTIDAAEQSDRMIMELIQKGVQLVMNHVRT</sequence>
<feature type="region of interest" description="Disordered" evidence="1">
    <location>
        <begin position="87"/>
        <end position="108"/>
    </location>
</feature>
<organism evidence="3 4">
    <name type="scientific">Sistotremastrum niveocremeum HHB9708</name>
    <dbReference type="NCBI Taxonomy" id="1314777"/>
    <lineage>
        <taxon>Eukaryota</taxon>
        <taxon>Fungi</taxon>
        <taxon>Dikarya</taxon>
        <taxon>Basidiomycota</taxon>
        <taxon>Agaricomycotina</taxon>
        <taxon>Agaricomycetes</taxon>
        <taxon>Sistotremastrales</taxon>
        <taxon>Sistotremastraceae</taxon>
        <taxon>Sertulicium</taxon>
        <taxon>Sertulicium niveocremeum</taxon>
    </lineage>
</organism>
<keyword evidence="4" id="KW-1185">Reference proteome</keyword>